<dbReference type="InParanoid" id="A0A7C8MSE7"/>
<comment type="caution">
    <text evidence="5">The sequence shown here is derived from an EMBL/GenBank/DDBJ whole genome shotgun (WGS) entry which is preliminary data.</text>
</comment>
<dbReference type="InterPro" id="IPR008893">
    <property type="entry name" value="WGR_domain"/>
</dbReference>
<keyword evidence="6" id="KW-1185">Reference proteome</keyword>
<feature type="domain" description="WGR" evidence="4">
    <location>
        <begin position="134"/>
        <end position="237"/>
    </location>
</feature>
<dbReference type="EMBL" id="WUBL01000025">
    <property type="protein sequence ID" value="KAF2970290.1"/>
    <property type="molecule type" value="Genomic_DNA"/>
</dbReference>
<dbReference type="SUPFAM" id="SSF52113">
    <property type="entry name" value="BRCT domain"/>
    <property type="match status" value="1"/>
</dbReference>
<feature type="compositionally biased region" description="Acidic residues" evidence="2">
    <location>
        <begin position="303"/>
        <end position="316"/>
    </location>
</feature>
<dbReference type="PROSITE" id="PS51977">
    <property type="entry name" value="WGR"/>
    <property type="match status" value="1"/>
</dbReference>
<feature type="compositionally biased region" description="Basic and acidic residues" evidence="2">
    <location>
        <begin position="317"/>
        <end position="336"/>
    </location>
</feature>
<feature type="region of interest" description="Disordered" evidence="2">
    <location>
        <begin position="300"/>
        <end position="437"/>
    </location>
</feature>
<dbReference type="Proteomes" id="UP000481858">
    <property type="component" value="Unassembled WGS sequence"/>
</dbReference>
<organism evidence="5 6">
    <name type="scientific">Xylaria multiplex</name>
    <dbReference type="NCBI Taxonomy" id="323545"/>
    <lineage>
        <taxon>Eukaryota</taxon>
        <taxon>Fungi</taxon>
        <taxon>Dikarya</taxon>
        <taxon>Ascomycota</taxon>
        <taxon>Pezizomycotina</taxon>
        <taxon>Sordariomycetes</taxon>
        <taxon>Xylariomycetidae</taxon>
        <taxon>Xylariales</taxon>
        <taxon>Xylariaceae</taxon>
        <taxon>Xylaria</taxon>
    </lineage>
</organism>
<gene>
    <name evidence="5" type="ORF">GQX73_g3267</name>
</gene>
<dbReference type="PROSITE" id="PS50172">
    <property type="entry name" value="BRCT"/>
    <property type="match status" value="1"/>
</dbReference>
<feature type="coiled-coil region" evidence="1">
    <location>
        <begin position="102"/>
        <end position="132"/>
    </location>
</feature>
<dbReference type="OrthoDB" id="342264at2759"/>
<feature type="domain" description="BRCT" evidence="3">
    <location>
        <begin position="6"/>
        <end position="102"/>
    </location>
</feature>
<reference evidence="5 6" key="1">
    <citation type="submission" date="2019-12" db="EMBL/GenBank/DDBJ databases">
        <title>Draft genome sequence of the ascomycete Xylaria multiplex DSM 110363.</title>
        <authorList>
            <person name="Buettner E."/>
            <person name="Kellner H."/>
        </authorList>
    </citation>
    <scope>NUCLEOTIDE SEQUENCE [LARGE SCALE GENOMIC DNA]</scope>
    <source>
        <strain evidence="5 6">DSM 110363</strain>
    </source>
</reference>
<evidence type="ECO:0000259" key="3">
    <source>
        <dbReference type="PROSITE" id="PS50172"/>
    </source>
</evidence>
<protein>
    <submittedName>
        <fullName evidence="5">Uncharacterized protein</fullName>
    </submittedName>
</protein>
<accession>A0A7C8MSE7</accession>
<keyword evidence="1" id="KW-0175">Coiled coil</keyword>
<evidence type="ECO:0000256" key="1">
    <source>
        <dbReference type="SAM" id="Coils"/>
    </source>
</evidence>
<evidence type="ECO:0000256" key="2">
    <source>
        <dbReference type="SAM" id="MobiDB-lite"/>
    </source>
</evidence>
<dbReference type="InterPro" id="IPR036420">
    <property type="entry name" value="BRCT_dom_sf"/>
</dbReference>
<feature type="compositionally biased region" description="Acidic residues" evidence="2">
    <location>
        <begin position="421"/>
        <end position="430"/>
    </location>
</feature>
<feature type="compositionally biased region" description="Basic and acidic residues" evidence="2">
    <location>
        <begin position="393"/>
        <end position="403"/>
    </location>
</feature>
<dbReference type="AlphaFoldDB" id="A0A7C8MSE7"/>
<sequence length="528" mass="60169">MPPGTTSNLIFKHCIVSIADDLDDYDWREEKVRQWVSYWGGQFSSTVDASVTHLLCTERNFKMKIAPVRVALKNKGTRVVLRDWLEDSINKKVCLKTQPYQLDEKAKREEKKKRQVKKIEQMRKNADKYVDERFWHIYRDSTHFEYQVQLTRNDEESGNVGEKHLLTLWESNAKPHNYICTTLFTKPKRKGSRCTLFDSPVGLDVAFGKFKSFFKKKTHILWDDRVERKSTTGPEYFQYQPPSGGKPVGLIGRRKVSIVDEDSTAAHLTAFNLAKEEEQFNDGLVEEVYAANNHCKRRREENITDDDDPIGADDEERPAKKARCEGTETRHVHFETGTDAIRQTIVSSPGSEPEEGMQNDQGHDELPSDEPMQDTNGEHEVQTESSNVINDGYDGHEQDHDSSDGYETAIEDGLAASNNSEGDEQGDGEPLDATHHEDYYAEVVDDYYTYSKGDDDENDDISPADRSALAAARAAAQNIYDDSMRGVTLVSDSQAELIDAEYEKQAYIRARAEKSLDREETSESEEED</sequence>
<name>A0A7C8MSE7_9PEZI</name>
<evidence type="ECO:0000313" key="6">
    <source>
        <dbReference type="Proteomes" id="UP000481858"/>
    </source>
</evidence>
<dbReference type="InterPro" id="IPR001357">
    <property type="entry name" value="BRCT_dom"/>
</dbReference>
<evidence type="ECO:0000259" key="4">
    <source>
        <dbReference type="PROSITE" id="PS51977"/>
    </source>
</evidence>
<dbReference type="Gene3D" id="3.40.50.10190">
    <property type="entry name" value="BRCT domain"/>
    <property type="match status" value="1"/>
</dbReference>
<evidence type="ECO:0000313" key="5">
    <source>
        <dbReference type="EMBL" id="KAF2970290.1"/>
    </source>
</evidence>
<proteinExistence type="predicted"/>